<evidence type="ECO:0000256" key="4">
    <source>
        <dbReference type="ARBA" id="ARBA00022448"/>
    </source>
</evidence>
<feature type="signal peptide" evidence="9">
    <location>
        <begin position="1"/>
        <end position="24"/>
    </location>
</feature>
<feature type="domain" description="Blue (type 1) copper" evidence="10">
    <location>
        <begin position="28"/>
        <end position="152"/>
    </location>
</feature>
<evidence type="ECO:0000256" key="3">
    <source>
        <dbReference type="ARBA" id="ARBA00014744"/>
    </source>
</evidence>
<evidence type="ECO:0000313" key="11">
    <source>
        <dbReference type="EMBL" id="SDI16410.1"/>
    </source>
</evidence>
<dbReference type="InterPro" id="IPR000923">
    <property type="entry name" value="BlueCu_1"/>
</dbReference>
<evidence type="ECO:0000256" key="1">
    <source>
        <dbReference type="ARBA" id="ARBA00002770"/>
    </source>
</evidence>
<comment type="subcellular location">
    <subcellularLocation>
        <location evidence="2 9">Periplasm</location>
    </subcellularLocation>
</comment>
<sequence>MQRALLLALGLGLGLPGLPGLAWSADDCAIDIHGTDQMTFDKNEIVVPTSCKQFTITLKHPGTLPKQVMGHNWVLSTASDMPAILADGSAAGVEQGYLKPDDARVIAHTRLLGGGEEDSVTFDTSALKADGDYQFFCSFPAHSALMKGRLKVGG</sequence>
<accession>A0A1G8ICX3</accession>
<keyword evidence="7 9" id="KW-0249">Electron transport</keyword>
<dbReference type="GO" id="GO:0042597">
    <property type="term" value="C:periplasmic space"/>
    <property type="evidence" value="ECO:0007669"/>
    <property type="project" value="UniProtKB-SubCell"/>
</dbReference>
<keyword evidence="5 9" id="KW-0479">Metal-binding</keyword>
<gene>
    <name evidence="11" type="ORF">SAMN05216588_11241</name>
</gene>
<feature type="chain" id="PRO_5011329490" description="Azurin" evidence="9">
    <location>
        <begin position="25"/>
        <end position="154"/>
    </location>
</feature>
<evidence type="ECO:0000256" key="6">
    <source>
        <dbReference type="ARBA" id="ARBA00022764"/>
    </source>
</evidence>
<comment type="function">
    <text evidence="1 9">Transfers electrons from cytochrome c551 to cytochrome oxidase.</text>
</comment>
<keyword evidence="4 9" id="KW-0813">Transport</keyword>
<keyword evidence="8 9" id="KW-0186">Copper</keyword>
<evidence type="ECO:0000256" key="8">
    <source>
        <dbReference type="ARBA" id="ARBA00023008"/>
    </source>
</evidence>
<dbReference type="STRING" id="29435.SAMN05216588_11241"/>
<proteinExistence type="predicted"/>
<dbReference type="PROSITE" id="PS00196">
    <property type="entry name" value="COPPER_BLUE"/>
    <property type="match status" value="1"/>
</dbReference>
<reference evidence="11 12" key="1">
    <citation type="submission" date="2016-10" db="EMBL/GenBank/DDBJ databases">
        <authorList>
            <person name="de Groot N.N."/>
        </authorList>
    </citation>
    <scope>NUCLEOTIDE SEQUENCE [LARGE SCALE GENOMIC DNA]</scope>
    <source>
        <strain evidence="11 12">LMG 18387</strain>
    </source>
</reference>
<dbReference type="RefSeq" id="WP_084307229.1">
    <property type="nucleotide sequence ID" value="NZ_FNDG01000012.1"/>
</dbReference>
<evidence type="ECO:0000313" key="12">
    <source>
        <dbReference type="Proteomes" id="UP000198606"/>
    </source>
</evidence>
<dbReference type="InterPro" id="IPR028871">
    <property type="entry name" value="BlueCu_1_BS"/>
</dbReference>
<dbReference type="GO" id="GO:0009055">
    <property type="term" value="F:electron transfer activity"/>
    <property type="evidence" value="ECO:0007669"/>
    <property type="project" value="InterPro"/>
</dbReference>
<keyword evidence="6 9" id="KW-0574">Periplasm</keyword>
<dbReference type="FunFam" id="2.60.40.420:FF:000040">
    <property type="entry name" value="Azurin"/>
    <property type="match status" value="1"/>
</dbReference>
<dbReference type="PANTHER" id="PTHR38439">
    <property type="entry name" value="AURACYANIN-B"/>
    <property type="match status" value="1"/>
</dbReference>
<protein>
    <recommendedName>
        <fullName evidence="3 9">Azurin</fullName>
    </recommendedName>
</protein>
<dbReference type="Pfam" id="PF00127">
    <property type="entry name" value="Copper-bind"/>
    <property type="match status" value="1"/>
</dbReference>
<dbReference type="Proteomes" id="UP000198606">
    <property type="component" value="Unassembled WGS sequence"/>
</dbReference>
<dbReference type="AlphaFoldDB" id="A0A1G8ICX3"/>
<keyword evidence="9" id="KW-0732">Signal</keyword>
<dbReference type="InterPro" id="IPR050845">
    <property type="entry name" value="Cu-binding_ET"/>
</dbReference>
<dbReference type="EMBL" id="FNDG01000012">
    <property type="protein sequence ID" value="SDI16410.1"/>
    <property type="molecule type" value="Genomic_DNA"/>
</dbReference>
<evidence type="ECO:0000256" key="5">
    <source>
        <dbReference type="ARBA" id="ARBA00022723"/>
    </source>
</evidence>
<dbReference type="NCBIfam" id="TIGR02695">
    <property type="entry name" value="azurin"/>
    <property type="match status" value="1"/>
</dbReference>
<organism evidence="11 12">
    <name type="scientific">Phytopseudomonas flavescens</name>
    <dbReference type="NCBI Taxonomy" id="29435"/>
    <lineage>
        <taxon>Bacteria</taxon>
        <taxon>Pseudomonadati</taxon>
        <taxon>Pseudomonadota</taxon>
        <taxon>Gammaproteobacteria</taxon>
        <taxon>Pseudomonadales</taxon>
        <taxon>Pseudomonadaceae</taxon>
        <taxon>Phytopseudomonas</taxon>
    </lineage>
</organism>
<dbReference type="Gene3D" id="2.60.40.420">
    <property type="entry name" value="Cupredoxins - blue copper proteins"/>
    <property type="match status" value="1"/>
</dbReference>
<evidence type="ECO:0000256" key="2">
    <source>
        <dbReference type="ARBA" id="ARBA00004418"/>
    </source>
</evidence>
<name>A0A1G8ICX3_9GAMM</name>
<evidence type="ECO:0000256" key="9">
    <source>
        <dbReference type="RuleBase" id="RU363017"/>
    </source>
</evidence>
<dbReference type="SUPFAM" id="SSF49503">
    <property type="entry name" value="Cupredoxins"/>
    <property type="match status" value="1"/>
</dbReference>
<dbReference type="CDD" id="cd13922">
    <property type="entry name" value="Azurin"/>
    <property type="match status" value="1"/>
</dbReference>
<dbReference type="InterPro" id="IPR014068">
    <property type="entry name" value="Azurin"/>
</dbReference>
<evidence type="ECO:0000259" key="10">
    <source>
        <dbReference type="Pfam" id="PF00127"/>
    </source>
</evidence>
<dbReference type="PANTHER" id="PTHR38439:SF2">
    <property type="entry name" value="OUTER MEMBRANE PROTEIN H.8"/>
    <property type="match status" value="1"/>
</dbReference>
<dbReference type="GO" id="GO:0005507">
    <property type="term" value="F:copper ion binding"/>
    <property type="evidence" value="ECO:0007669"/>
    <property type="project" value="UniProtKB-UniRule"/>
</dbReference>
<dbReference type="InterPro" id="IPR008972">
    <property type="entry name" value="Cupredoxin"/>
</dbReference>
<evidence type="ECO:0000256" key="7">
    <source>
        <dbReference type="ARBA" id="ARBA00022982"/>
    </source>
</evidence>